<accession>A0A562WS21</accession>
<dbReference type="InterPro" id="IPR052023">
    <property type="entry name" value="Histidine_kinase_KdpD"/>
</dbReference>
<dbReference type="InterPro" id="IPR003018">
    <property type="entry name" value="GAF"/>
</dbReference>
<dbReference type="InterPro" id="IPR036097">
    <property type="entry name" value="HisK_dim/P_sf"/>
</dbReference>
<dbReference type="SUPFAM" id="SSF55874">
    <property type="entry name" value="ATPase domain of HSP90 chaperone/DNA topoisomerase II/histidine kinase"/>
    <property type="match status" value="1"/>
</dbReference>
<keyword evidence="5" id="KW-0808">Transferase</keyword>
<evidence type="ECO:0000313" key="6">
    <source>
        <dbReference type="Proteomes" id="UP000319449"/>
    </source>
</evidence>
<reference evidence="5 6" key="1">
    <citation type="submission" date="2019-07" db="EMBL/GenBank/DDBJ databases">
        <title>Genomic Encyclopedia of Archaeal and Bacterial Type Strains, Phase II (KMG-II): from individual species to whole genera.</title>
        <authorList>
            <person name="Goeker M."/>
        </authorList>
    </citation>
    <scope>NUCLEOTIDE SEQUENCE [LARGE SCALE GENOMIC DNA]</scope>
    <source>
        <strain evidence="5 6">ATCC BAA-1139</strain>
    </source>
</reference>
<keyword evidence="5" id="KW-0418">Kinase</keyword>
<gene>
    <name evidence="5" type="ORF">JN12_00530</name>
</gene>
<comment type="caution">
    <text evidence="5">The sequence shown here is derived from an EMBL/GenBank/DDBJ whole genome shotgun (WGS) entry which is preliminary data.</text>
</comment>
<dbReference type="InterPro" id="IPR004358">
    <property type="entry name" value="Sig_transdc_His_kin-like_C"/>
</dbReference>
<proteinExistence type="predicted"/>
<dbReference type="Pfam" id="PF00512">
    <property type="entry name" value="HisKA"/>
    <property type="match status" value="1"/>
</dbReference>
<dbReference type="SMART" id="SM00387">
    <property type="entry name" value="HATPase_c"/>
    <property type="match status" value="1"/>
</dbReference>
<name>A0A562WS21_9BACT</name>
<dbReference type="InterPro" id="IPR036890">
    <property type="entry name" value="HATPase_C_sf"/>
</dbReference>
<dbReference type="PANTHER" id="PTHR45569">
    <property type="entry name" value="SENSOR PROTEIN KDPD"/>
    <property type="match status" value="1"/>
</dbReference>
<dbReference type="SMART" id="SM00065">
    <property type="entry name" value="GAF"/>
    <property type="match status" value="1"/>
</dbReference>
<dbReference type="AlphaFoldDB" id="A0A562WS21"/>
<dbReference type="Gene3D" id="3.30.450.40">
    <property type="match status" value="1"/>
</dbReference>
<keyword evidence="3" id="KW-0597">Phosphoprotein</keyword>
<evidence type="ECO:0000256" key="2">
    <source>
        <dbReference type="ARBA" id="ARBA00012438"/>
    </source>
</evidence>
<dbReference type="EMBL" id="VLLN01000002">
    <property type="protein sequence ID" value="TWJ33117.1"/>
    <property type="molecule type" value="Genomic_DNA"/>
</dbReference>
<dbReference type="GO" id="GO:0000155">
    <property type="term" value="F:phosphorelay sensor kinase activity"/>
    <property type="evidence" value="ECO:0007669"/>
    <property type="project" value="InterPro"/>
</dbReference>
<evidence type="ECO:0000256" key="3">
    <source>
        <dbReference type="ARBA" id="ARBA00022553"/>
    </source>
</evidence>
<dbReference type="InterPro" id="IPR029016">
    <property type="entry name" value="GAF-like_dom_sf"/>
</dbReference>
<dbReference type="RefSeq" id="WP_145017810.1">
    <property type="nucleotide sequence ID" value="NZ_VLLN01000002.1"/>
</dbReference>
<dbReference type="Gene3D" id="1.10.287.130">
    <property type="match status" value="1"/>
</dbReference>
<evidence type="ECO:0000313" key="5">
    <source>
        <dbReference type="EMBL" id="TWJ33117.1"/>
    </source>
</evidence>
<dbReference type="InterPro" id="IPR003594">
    <property type="entry name" value="HATPase_dom"/>
</dbReference>
<dbReference type="CDD" id="cd00082">
    <property type="entry name" value="HisKA"/>
    <property type="match status" value="1"/>
</dbReference>
<dbReference type="EC" id="2.7.13.3" evidence="2"/>
<evidence type="ECO:0000259" key="4">
    <source>
        <dbReference type="PROSITE" id="PS50109"/>
    </source>
</evidence>
<comment type="catalytic activity">
    <reaction evidence="1">
        <text>ATP + protein L-histidine = ADP + protein N-phospho-L-histidine.</text>
        <dbReference type="EC" id="2.7.13.3"/>
    </reaction>
</comment>
<dbReference type="PROSITE" id="PS50109">
    <property type="entry name" value="HIS_KIN"/>
    <property type="match status" value="1"/>
</dbReference>
<dbReference type="OrthoDB" id="5428380at2"/>
<dbReference type="SMART" id="SM00388">
    <property type="entry name" value="HisKA"/>
    <property type="match status" value="1"/>
</dbReference>
<dbReference type="InterPro" id="IPR005467">
    <property type="entry name" value="His_kinase_dom"/>
</dbReference>
<dbReference type="GO" id="GO:0005886">
    <property type="term" value="C:plasma membrane"/>
    <property type="evidence" value="ECO:0007669"/>
    <property type="project" value="TreeGrafter"/>
</dbReference>
<dbReference type="PANTHER" id="PTHR45569:SF1">
    <property type="entry name" value="SENSOR PROTEIN KDPD"/>
    <property type="match status" value="1"/>
</dbReference>
<dbReference type="Proteomes" id="UP000319449">
    <property type="component" value="Unassembled WGS sequence"/>
</dbReference>
<dbReference type="Pfam" id="PF13185">
    <property type="entry name" value="GAF_2"/>
    <property type="match status" value="1"/>
</dbReference>
<dbReference type="PRINTS" id="PR00344">
    <property type="entry name" value="BCTRLSENSOR"/>
</dbReference>
<keyword evidence="6" id="KW-1185">Reference proteome</keyword>
<protein>
    <recommendedName>
        <fullName evidence="2">histidine kinase</fullName>
        <ecNumber evidence="2">2.7.13.3</ecNumber>
    </recommendedName>
</protein>
<dbReference type="Gene3D" id="3.30.565.10">
    <property type="entry name" value="Histidine kinase-like ATPase, C-terminal domain"/>
    <property type="match status" value="1"/>
</dbReference>
<sequence length="540" mass="61772">MEWECCWLNNEIRPEECPYVAAGEEELYVAHRKRLVEKCLECPSFRKDLNQLSDRDYPMHDVLRYLVDEFIEQRGQLQSLIAFHDSKTREIKFLHELSMVLQTSLDLDEVLSVAMTAITSGKGFGMNRAFLLMADRERQCLKGYLGVGPRNYDEAWRIWSELEQGNYTLKELARHFHKTKITSEKVKFQDILERLTVPYADQLHVFNRALRERKPILVTDAFHNPEVSEDLARILEVDSFLVMPLISRNRRIGVLLADNFVTHRAITTQDLQSMEIFTFPVAFALERASLYEKLQEEIEKQTAANIKLQEQQALIVKMEKMAVVGRITSSIAHSIRNPLMTIGGYARSLMKDVGEVARKREYLEEIVTEAKRLEDVLEEVLHYSESLYPVMDRWDINQLVRNVCRELSEQLAGRNIALTLDLDPDIPTILLDYKQIAYCLKTILQHIIETQPGVGAIWAATSGDGDGLRVTISDDGATIDDAVKEALITPFTSTQELGIGVGLPLCRIILERHGSTFSIIDRPEGGTAYTFVIPLLREDQ</sequence>
<dbReference type="SUPFAM" id="SSF55781">
    <property type="entry name" value="GAF domain-like"/>
    <property type="match status" value="1"/>
</dbReference>
<evidence type="ECO:0000256" key="1">
    <source>
        <dbReference type="ARBA" id="ARBA00000085"/>
    </source>
</evidence>
<feature type="domain" description="Histidine kinase" evidence="4">
    <location>
        <begin position="330"/>
        <end position="537"/>
    </location>
</feature>
<organism evidence="5 6">
    <name type="scientific">Geobacter argillaceus</name>
    <dbReference type="NCBI Taxonomy" id="345631"/>
    <lineage>
        <taxon>Bacteria</taxon>
        <taxon>Pseudomonadati</taxon>
        <taxon>Thermodesulfobacteriota</taxon>
        <taxon>Desulfuromonadia</taxon>
        <taxon>Geobacterales</taxon>
        <taxon>Geobacteraceae</taxon>
        <taxon>Geobacter</taxon>
    </lineage>
</organism>
<dbReference type="Pfam" id="PF02518">
    <property type="entry name" value="HATPase_c"/>
    <property type="match status" value="1"/>
</dbReference>
<dbReference type="SUPFAM" id="SSF47384">
    <property type="entry name" value="Homodimeric domain of signal transducing histidine kinase"/>
    <property type="match status" value="1"/>
</dbReference>
<dbReference type="InterPro" id="IPR003661">
    <property type="entry name" value="HisK_dim/P_dom"/>
</dbReference>